<evidence type="ECO:0000256" key="1">
    <source>
        <dbReference type="SAM" id="Phobius"/>
    </source>
</evidence>
<keyword evidence="3" id="KW-1185">Reference proteome</keyword>
<keyword evidence="1" id="KW-1133">Transmembrane helix</keyword>
<accession>A0A1Y6FM34</accession>
<dbReference type="AlphaFoldDB" id="A0A1Y6FM34"/>
<evidence type="ECO:0000313" key="3">
    <source>
        <dbReference type="Proteomes" id="UP000194420"/>
    </source>
</evidence>
<evidence type="ECO:0000313" key="2">
    <source>
        <dbReference type="EMBL" id="SMQ75829.1"/>
    </source>
</evidence>
<gene>
    <name evidence="2" type="ORF">SAMN06297468_2980</name>
</gene>
<sequence>MDLVPAIILAAVVSIGSGLSLRKLHERRVERHCARLEDRLKAGQDRYFEELRELQAYDPRTNPPWKNIALELLALASIFAGFLTLLLNLDF</sequence>
<reference evidence="3" key="1">
    <citation type="submission" date="2017-04" db="EMBL/GenBank/DDBJ databases">
        <authorList>
            <person name="Varghese N."/>
            <person name="Submissions S."/>
        </authorList>
    </citation>
    <scope>NUCLEOTIDE SEQUENCE [LARGE SCALE GENOMIC DNA]</scope>
</reference>
<protein>
    <submittedName>
        <fullName evidence="2">Uncharacterized protein</fullName>
    </submittedName>
</protein>
<dbReference type="EMBL" id="FXWG01000004">
    <property type="protein sequence ID" value="SMQ75829.1"/>
    <property type="molecule type" value="Genomic_DNA"/>
</dbReference>
<proteinExistence type="predicted"/>
<dbReference type="Proteomes" id="UP000194420">
    <property type="component" value="Unassembled WGS sequence"/>
</dbReference>
<feature type="transmembrane region" description="Helical" evidence="1">
    <location>
        <begin position="68"/>
        <end position="89"/>
    </location>
</feature>
<organism evidence="2 3">
    <name type="scientific">Altererythrobacter xiamenensis</name>
    <dbReference type="NCBI Taxonomy" id="1316679"/>
    <lineage>
        <taxon>Bacteria</taxon>
        <taxon>Pseudomonadati</taxon>
        <taxon>Pseudomonadota</taxon>
        <taxon>Alphaproteobacteria</taxon>
        <taxon>Sphingomonadales</taxon>
        <taxon>Erythrobacteraceae</taxon>
        <taxon>Altererythrobacter</taxon>
    </lineage>
</organism>
<name>A0A1Y6FM34_9SPHN</name>
<keyword evidence="1" id="KW-0472">Membrane</keyword>
<keyword evidence="1" id="KW-0812">Transmembrane</keyword>
<dbReference type="RefSeq" id="WP_086438871.1">
    <property type="nucleotide sequence ID" value="NZ_FXWG01000004.1"/>
</dbReference>